<name>A0A0A3IBE9_9BACI</name>
<evidence type="ECO:0000313" key="3">
    <source>
        <dbReference type="Proteomes" id="UP000030437"/>
    </source>
</evidence>
<dbReference type="eggNOG" id="ENOG5032FMH">
    <property type="taxonomic scope" value="Bacteria"/>
</dbReference>
<keyword evidence="1" id="KW-0175">Coiled coil</keyword>
<accession>A0A0A3IBE9</accession>
<feature type="coiled-coil region" evidence="1">
    <location>
        <begin position="9"/>
        <end position="36"/>
    </location>
</feature>
<dbReference type="OrthoDB" id="2086746at2"/>
<evidence type="ECO:0000256" key="1">
    <source>
        <dbReference type="SAM" id="Coils"/>
    </source>
</evidence>
<dbReference type="EMBL" id="JPVP01000060">
    <property type="protein sequence ID" value="KGR82059.1"/>
    <property type="molecule type" value="Genomic_DNA"/>
</dbReference>
<proteinExistence type="predicted"/>
<dbReference type="RefSeq" id="WP_036159223.1">
    <property type="nucleotide sequence ID" value="NZ_AVCX01000001.1"/>
</dbReference>
<organism evidence="2 3">
    <name type="scientific">Lysinibacillus odysseyi 34hs-1 = NBRC 100172</name>
    <dbReference type="NCBI Taxonomy" id="1220589"/>
    <lineage>
        <taxon>Bacteria</taxon>
        <taxon>Bacillati</taxon>
        <taxon>Bacillota</taxon>
        <taxon>Bacilli</taxon>
        <taxon>Bacillales</taxon>
        <taxon>Bacillaceae</taxon>
        <taxon>Lysinibacillus</taxon>
    </lineage>
</organism>
<dbReference type="AlphaFoldDB" id="A0A0A3IBE9"/>
<dbReference type="Proteomes" id="UP000030437">
    <property type="component" value="Unassembled WGS sequence"/>
</dbReference>
<gene>
    <name evidence="2" type="ORF">CD32_22460</name>
</gene>
<keyword evidence="3" id="KW-1185">Reference proteome</keyword>
<evidence type="ECO:0000313" key="2">
    <source>
        <dbReference type="EMBL" id="KGR82059.1"/>
    </source>
</evidence>
<sequence length="211" mass="24258">MSETKRMTIHRALTELKMLQKRIEEANRAVTAVAAHRKNDKKINGVEIAEFVKSMQSSYDKVTGLINYRNRLKALVVESNAKTVVKVGSREMTVAEAIERKQSIQYEKNLLATLHQQYNNAVQRVAKNNDELPEKLETYLVNILGNKEKQTPEEVALHTETFMRRNEYELLDPMKVKKSIETLEDQINEFESEVDAVLSESNATTFIEVML</sequence>
<comment type="caution">
    <text evidence="2">The sequence shown here is derived from an EMBL/GenBank/DDBJ whole genome shotgun (WGS) entry which is preliminary data.</text>
</comment>
<protein>
    <submittedName>
        <fullName evidence="2">Uncharacterized protein</fullName>
    </submittedName>
</protein>
<reference evidence="2 3" key="1">
    <citation type="submission" date="2014-02" db="EMBL/GenBank/DDBJ databases">
        <title>Draft genome sequence of Lysinibacillus odysseyi NBRC 100172.</title>
        <authorList>
            <person name="Zhang F."/>
            <person name="Wang G."/>
            <person name="Zhang L."/>
        </authorList>
    </citation>
    <scope>NUCLEOTIDE SEQUENCE [LARGE SCALE GENOMIC DNA]</scope>
    <source>
        <strain evidence="2 3">NBRC 100172</strain>
    </source>
</reference>